<proteinExistence type="predicted"/>
<gene>
    <name evidence="2" type="ORF">Orimi01_00047</name>
</gene>
<feature type="coiled-coil region" evidence="1">
    <location>
        <begin position="126"/>
        <end position="160"/>
    </location>
</feature>
<sequence length="210" mass="23646">MSNEFKLVPVEPTDEMNKAGMRWMTGFQHMRAGDKRNALNEAFSAMLAAAPQPPALGGELEVSAYLISHIDDGSIYCITQDKPRADRLIADSDYVTTYLIDRAHLAPLQAENKRLDLMVSQYDHDHDQWDAERKMLKARCDELEKAFRKLRDVARDCEQIASSYSPCIDSVEEHGGDDHEDPSCAIHHRLYYAMFDADAALSKPAGSEQV</sequence>
<evidence type="ECO:0000256" key="1">
    <source>
        <dbReference type="SAM" id="Coils"/>
    </source>
</evidence>
<reference evidence="2" key="1">
    <citation type="journal article" date="2024" name="J. Gen. Virol.">
        <title>Novel phages of Pseudomonas syringae unveil numerous potential auxiliary metabolic genes.</title>
        <authorList>
            <person name="Feltin C."/>
            <person name="Garneau J.R."/>
            <person name="Morris C.E."/>
            <person name="Berard A."/>
            <person name="Torres-Barcelo C."/>
        </authorList>
    </citation>
    <scope>NUCLEOTIDE SEQUENCE</scope>
</reference>
<keyword evidence="1" id="KW-0175">Coiled coil</keyword>
<dbReference type="EMBL" id="PP179326">
    <property type="protein sequence ID" value="XAI70704.1"/>
    <property type="molecule type" value="Genomic_DNA"/>
</dbReference>
<protein>
    <submittedName>
        <fullName evidence="2">Uncharacterized protein</fullName>
    </submittedName>
</protein>
<evidence type="ECO:0000313" key="2">
    <source>
        <dbReference type="EMBL" id="XAI70704.1"/>
    </source>
</evidence>
<name>A0AAU6W292_9VIRU</name>
<organism evidence="2">
    <name type="scientific">Pseudomonas phage Orimi01</name>
    <dbReference type="NCBI Taxonomy" id="3138541"/>
    <lineage>
        <taxon>Viruses</taxon>
    </lineage>
</organism>
<accession>A0AAU6W292</accession>